<dbReference type="Proteomes" id="UP001152172">
    <property type="component" value="Unassembled WGS sequence"/>
</dbReference>
<sequence>MQMKFKKTGAALLVATMTVTGASYAWANENLFDTVDLNEVLNQKETETVEAPKTSTPDTVTPVVTTGDSVGLDIEIPEGYTAGNLAALSKAYENAGNETAKAAIKRNAERAIAKFEAKQAETTEPIKEEPKQEDPIVQPPVTEQPKTEEPVAETPVEEPVKEEPVEEKPVVEQPKKETKQAEKEERKALQQEQKEERKALQAEHKEEKKALNEEHKAEKHENKKN</sequence>
<feature type="compositionally biased region" description="Basic and acidic residues" evidence="1">
    <location>
        <begin position="158"/>
        <end position="225"/>
    </location>
</feature>
<evidence type="ECO:0000256" key="2">
    <source>
        <dbReference type="SAM" id="SignalP"/>
    </source>
</evidence>
<accession>A0A9X3R8R8</accession>
<evidence type="ECO:0000313" key="4">
    <source>
        <dbReference type="Proteomes" id="UP001152172"/>
    </source>
</evidence>
<evidence type="ECO:0000256" key="1">
    <source>
        <dbReference type="SAM" id="MobiDB-lite"/>
    </source>
</evidence>
<comment type="caution">
    <text evidence="3">The sequence shown here is derived from an EMBL/GenBank/DDBJ whole genome shotgun (WGS) entry which is preliminary data.</text>
</comment>
<feature type="compositionally biased region" description="Basic and acidic residues" evidence="1">
    <location>
        <begin position="116"/>
        <end position="134"/>
    </location>
</feature>
<keyword evidence="2" id="KW-0732">Signal</keyword>
<gene>
    <name evidence="3" type="ORF">M9R61_01660</name>
</gene>
<proteinExistence type="predicted"/>
<organism evidence="3 4">
    <name type="scientific">Psychrobacillus psychrodurans</name>
    <dbReference type="NCBI Taxonomy" id="126157"/>
    <lineage>
        <taxon>Bacteria</taxon>
        <taxon>Bacillati</taxon>
        <taxon>Bacillota</taxon>
        <taxon>Bacilli</taxon>
        <taxon>Bacillales</taxon>
        <taxon>Bacillaceae</taxon>
        <taxon>Psychrobacillus</taxon>
    </lineage>
</organism>
<feature type="region of interest" description="Disordered" evidence="1">
    <location>
        <begin position="116"/>
        <end position="225"/>
    </location>
</feature>
<protein>
    <submittedName>
        <fullName evidence="3">Uncharacterized protein</fullName>
    </submittedName>
</protein>
<keyword evidence="4" id="KW-1185">Reference proteome</keyword>
<name>A0A9X3R8R8_9BACI</name>
<evidence type="ECO:0000313" key="3">
    <source>
        <dbReference type="EMBL" id="MCZ8532051.1"/>
    </source>
</evidence>
<dbReference type="EMBL" id="JAMKBI010000001">
    <property type="protein sequence ID" value="MCZ8532051.1"/>
    <property type="molecule type" value="Genomic_DNA"/>
</dbReference>
<feature type="chain" id="PRO_5040794400" evidence="2">
    <location>
        <begin position="28"/>
        <end position="225"/>
    </location>
</feature>
<reference evidence="3" key="1">
    <citation type="submission" date="2022-05" db="EMBL/GenBank/DDBJ databases">
        <authorList>
            <person name="Colautti A."/>
            <person name="Iacumin L."/>
        </authorList>
    </citation>
    <scope>NUCLEOTIDE SEQUENCE</scope>
    <source>
        <strain evidence="3">DSM 30747</strain>
    </source>
</reference>
<dbReference type="AlphaFoldDB" id="A0A9X3R8R8"/>
<feature type="signal peptide" evidence="2">
    <location>
        <begin position="1"/>
        <end position="27"/>
    </location>
</feature>
<dbReference type="RefSeq" id="WP_269920722.1">
    <property type="nucleotide sequence ID" value="NZ_JAMKBI010000001.1"/>
</dbReference>